<name>A0A212SCS6_RHOAC</name>
<dbReference type="Proteomes" id="UP000198418">
    <property type="component" value="Unassembled WGS sequence"/>
</dbReference>
<sequence>MIPAWILAEDGAFICGDRASGVTSYCEPTSIFAEAAARATLAGVPSVARLALDILKGERDRRVGSGLEAKFDAGNWAKINESERQRRHSPLGRYAVEICDLNGGVMRSFDLPIAPDMVIWRQHWIPGADIPPDLADDHAANIIWYGLNEGRWARDENGLAIEASEQLTDENCEPVAIWRARHVKAAA</sequence>
<protein>
    <submittedName>
        <fullName evidence="1">Uncharacterized protein</fullName>
    </submittedName>
</protein>
<dbReference type="RefSeq" id="WP_088522501.1">
    <property type="nucleotide sequence ID" value="NZ_FYDG01000026.1"/>
</dbReference>
<organism evidence="1 2">
    <name type="scientific">Rhodoblastus acidophilus</name>
    <name type="common">Rhodopseudomonas acidophila</name>
    <dbReference type="NCBI Taxonomy" id="1074"/>
    <lineage>
        <taxon>Bacteria</taxon>
        <taxon>Pseudomonadati</taxon>
        <taxon>Pseudomonadota</taxon>
        <taxon>Alphaproteobacteria</taxon>
        <taxon>Hyphomicrobiales</taxon>
        <taxon>Rhodoblastaceae</taxon>
        <taxon>Rhodoblastus</taxon>
    </lineage>
</organism>
<evidence type="ECO:0000313" key="1">
    <source>
        <dbReference type="EMBL" id="SNB83365.1"/>
    </source>
</evidence>
<proteinExistence type="predicted"/>
<accession>A0A212SCS6</accession>
<reference evidence="2" key="1">
    <citation type="submission" date="2017-06" db="EMBL/GenBank/DDBJ databases">
        <authorList>
            <person name="Varghese N."/>
            <person name="Submissions S."/>
        </authorList>
    </citation>
    <scope>NUCLEOTIDE SEQUENCE [LARGE SCALE GENOMIC DNA]</scope>
    <source>
        <strain evidence="2">DSM 137</strain>
    </source>
</reference>
<dbReference type="EMBL" id="FYDG01000026">
    <property type="protein sequence ID" value="SNB83365.1"/>
    <property type="molecule type" value="Genomic_DNA"/>
</dbReference>
<evidence type="ECO:0000313" key="2">
    <source>
        <dbReference type="Proteomes" id="UP000198418"/>
    </source>
</evidence>
<dbReference type="AlphaFoldDB" id="A0A212SCS6"/>
<gene>
    <name evidence="1" type="ORF">SAMN06265338_12614</name>
</gene>
<keyword evidence="2" id="KW-1185">Reference proteome</keyword>